<dbReference type="InParanoid" id="D8T7V2"/>
<dbReference type="AlphaFoldDB" id="D8T7V2"/>
<evidence type="ECO:0000313" key="2">
    <source>
        <dbReference type="Proteomes" id="UP000001514"/>
    </source>
</evidence>
<dbReference type="HOGENOM" id="CLU_081986_0_0_1"/>
<dbReference type="Proteomes" id="UP000001514">
    <property type="component" value="Unassembled WGS sequence"/>
</dbReference>
<organism evidence="2">
    <name type="scientific">Selaginella moellendorffii</name>
    <name type="common">Spikemoss</name>
    <dbReference type="NCBI Taxonomy" id="88036"/>
    <lineage>
        <taxon>Eukaryota</taxon>
        <taxon>Viridiplantae</taxon>
        <taxon>Streptophyta</taxon>
        <taxon>Embryophyta</taxon>
        <taxon>Tracheophyta</taxon>
        <taxon>Lycopodiopsida</taxon>
        <taxon>Selaginellales</taxon>
        <taxon>Selaginellaceae</taxon>
        <taxon>Selaginella</taxon>
    </lineage>
</organism>
<protein>
    <submittedName>
        <fullName evidence="1">Uncharacterized protein</fullName>
    </submittedName>
</protein>
<keyword evidence="2" id="KW-1185">Reference proteome</keyword>
<sequence length="232" mass="24696">MAECEPSSSVSSQHACTSKILTQYFPVGEWILAHHLPTPLHGVQIIEAILSLTVARIGQVVDSPSFRSQNCTGEGSTYRLNAINFLNRASSKLFICELAHPIWSCIPRLFILLFKVRLATSDIIRLELAAVIVSLDTTLGTVASTEFVKGSDHLGAIEVAVGARDKEATVAGVDAAGAFVAADEVAVARLNLAASSITVALCEVPAQCRASARVGVLSMTAPQQHDDHDIHK</sequence>
<evidence type="ECO:0000313" key="1">
    <source>
        <dbReference type="EMBL" id="EFJ07264.1"/>
    </source>
</evidence>
<dbReference type="EMBL" id="GL377687">
    <property type="protein sequence ID" value="EFJ07264.1"/>
    <property type="molecule type" value="Genomic_DNA"/>
</dbReference>
<dbReference type="Gramene" id="EFJ07264">
    <property type="protein sequence ID" value="EFJ07264"/>
    <property type="gene ID" value="SELMODRAFT_429948"/>
</dbReference>
<dbReference type="KEGG" id="smo:SELMODRAFT_429948"/>
<gene>
    <name evidence="1" type="ORF">SELMODRAFT_429948</name>
</gene>
<proteinExistence type="predicted"/>
<reference evidence="1 2" key="1">
    <citation type="journal article" date="2011" name="Science">
        <title>The Selaginella genome identifies genetic changes associated with the evolution of vascular plants.</title>
        <authorList>
            <person name="Banks J.A."/>
            <person name="Nishiyama T."/>
            <person name="Hasebe M."/>
            <person name="Bowman J.L."/>
            <person name="Gribskov M."/>
            <person name="dePamphilis C."/>
            <person name="Albert V.A."/>
            <person name="Aono N."/>
            <person name="Aoyama T."/>
            <person name="Ambrose B.A."/>
            <person name="Ashton N.W."/>
            <person name="Axtell M.J."/>
            <person name="Barker E."/>
            <person name="Barker M.S."/>
            <person name="Bennetzen J.L."/>
            <person name="Bonawitz N.D."/>
            <person name="Chapple C."/>
            <person name="Cheng C."/>
            <person name="Correa L.G."/>
            <person name="Dacre M."/>
            <person name="DeBarry J."/>
            <person name="Dreyer I."/>
            <person name="Elias M."/>
            <person name="Engstrom E.M."/>
            <person name="Estelle M."/>
            <person name="Feng L."/>
            <person name="Finet C."/>
            <person name="Floyd S.K."/>
            <person name="Frommer W.B."/>
            <person name="Fujita T."/>
            <person name="Gramzow L."/>
            <person name="Gutensohn M."/>
            <person name="Harholt J."/>
            <person name="Hattori M."/>
            <person name="Heyl A."/>
            <person name="Hirai T."/>
            <person name="Hiwatashi Y."/>
            <person name="Ishikawa M."/>
            <person name="Iwata M."/>
            <person name="Karol K.G."/>
            <person name="Koehler B."/>
            <person name="Kolukisaoglu U."/>
            <person name="Kubo M."/>
            <person name="Kurata T."/>
            <person name="Lalonde S."/>
            <person name="Li K."/>
            <person name="Li Y."/>
            <person name="Litt A."/>
            <person name="Lyons E."/>
            <person name="Manning G."/>
            <person name="Maruyama T."/>
            <person name="Michael T.P."/>
            <person name="Mikami K."/>
            <person name="Miyazaki S."/>
            <person name="Morinaga S."/>
            <person name="Murata T."/>
            <person name="Mueller-Roeber B."/>
            <person name="Nelson D.R."/>
            <person name="Obara M."/>
            <person name="Oguri Y."/>
            <person name="Olmstead R.G."/>
            <person name="Onodera N."/>
            <person name="Petersen B.L."/>
            <person name="Pils B."/>
            <person name="Prigge M."/>
            <person name="Rensing S.A."/>
            <person name="Riano-Pachon D.M."/>
            <person name="Roberts A.W."/>
            <person name="Sato Y."/>
            <person name="Scheller H.V."/>
            <person name="Schulz B."/>
            <person name="Schulz C."/>
            <person name="Shakirov E.V."/>
            <person name="Shibagaki N."/>
            <person name="Shinohara N."/>
            <person name="Shippen D.E."/>
            <person name="Soerensen I."/>
            <person name="Sotooka R."/>
            <person name="Sugimoto N."/>
            <person name="Sugita M."/>
            <person name="Sumikawa N."/>
            <person name="Tanurdzic M."/>
            <person name="Theissen G."/>
            <person name="Ulvskov P."/>
            <person name="Wakazuki S."/>
            <person name="Weng J.K."/>
            <person name="Willats W.W."/>
            <person name="Wipf D."/>
            <person name="Wolf P.G."/>
            <person name="Yang L."/>
            <person name="Zimmer A.D."/>
            <person name="Zhu Q."/>
            <person name="Mitros T."/>
            <person name="Hellsten U."/>
            <person name="Loque D."/>
            <person name="Otillar R."/>
            <person name="Salamov A."/>
            <person name="Schmutz J."/>
            <person name="Shapiro H."/>
            <person name="Lindquist E."/>
            <person name="Lucas S."/>
            <person name="Rokhsar D."/>
            <person name="Grigoriev I.V."/>
        </authorList>
    </citation>
    <scope>NUCLEOTIDE SEQUENCE [LARGE SCALE GENOMIC DNA]</scope>
</reference>
<name>D8T7V2_SELML</name>
<accession>D8T7V2</accession>